<comment type="similarity">
    <text evidence="1">Belongs to the peptidase S33 family.</text>
</comment>
<keyword evidence="5" id="KW-1185">Reference proteome</keyword>
<gene>
    <name evidence="4" type="ORF">PW52_07770</name>
</gene>
<organism evidence="4 5">
    <name type="scientific">Neotamlana sedimentorum</name>
    <dbReference type="NCBI Taxonomy" id="1435349"/>
    <lineage>
        <taxon>Bacteria</taxon>
        <taxon>Pseudomonadati</taxon>
        <taxon>Bacteroidota</taxon>
        <taxon>Flavobacteriia</taxon>
        <taxon>Flavobacteriales</taxon>
        <taxon>Flavobacteriaceae</taxon>
        <taxon>Neotamlana</taxon>
    </lineage>
</organism>
<sequence length="329" mass="37078">MVWVISPSLDNELNSTVRNSTQYWELTIGSKIAYTHLTPKNDSILGTIIYLHGGPGGYIDDLTINVFENIANNGYEVFLYDQIGSGLSSRLANPKDYSVQRHSNDLKNIITNIDAERTILIGQSWGGFLASYFATYNPNLVSEIILSAPSGIYPPLPNIMETDKDDLIQGLTNIDERTERLNETMENSLTKKETIWLAMASIFGNPSFISDDKVDGVLHKFSKEFVSAMVCDTLRAEEPNGRPGMYSAIFTKKSTDSITKQFRNDMKSFSKPVLVLKPECDYIPWQDTYEYLDIFQNTELKVIEGAGHTAYIENREGYITNILNFINKS</sequence>
<reference evidence="4 5" key="1">
    <citation type="submission" date="2014-11" db="EMBL/GenBank/DDBJ databases">
        <title>Tamlana sedimentorum sp. nov., isolated from shallow sand sediments of the Sea of Japan.</title>
        <authorList>
            <person name="Romanenko L.A."/>
        </authorList>
    </citation>
    <scope>NUCLEOTIDE SEQUENCE [LARGE SCALE GENOMIC DNA]</scope>
    <source>
        <strain evidence="4 5">JCM 19808</strain>
    </source>
</reference>
<dbReference type="InterPro" id="IPR050228">
    <property type="entry name" value="Carboxylesterase_BioH"/>
</dbReference>
<evidence type="ECO:0000313" key="5">
    <source>
        <dbReference type="Proteomes" id="UP000032578"/>
    </source>
</evidence>
<dbReference type="InterPro" id="IPR029058">
    <property type="entry name" value="AB_hydrolase_fold"/>
</dbReference>
<accession>A0A0D7WD16</accession>
<dbReference type="PRINTS" id="PR00793">
    <property type="entry name" value="PROAMNOPTASE"/>
</dbReference>
<evidence type="ECO:0000313" key="4">
    <source>
        <dbReference type="EMBL" id="KJD35637.1"/>
    </source>
</evidence>
<evidence type="ECO:0000256" key="2">
    <source>
        <dbReference type="ARBA" id="ARBA00022801"/>
    </source>
</evidence>
<dbReference type="PANTHER" id="PTHR43194:SF2">
    <property type="entry name" value="PEROXISOMAL MEMBRANE PROTEIN LPX1"/>
    <property type="match status" value="1"/>
</dbReference>
<dbReference type="PATRIC" id="fig|1435349.4.peg.2537"/>
<dbReference type="Proteomes" id="UP000032578">
    <property type="component" value="Unassembled WGS sequence"/>
</dbReference>
<evidence type="ECO:0000256" key="1">
    <source>
        <dbReference type="ARBA" id="ARBA00010088"/>
    </source>
</evidence>
<dbReference type="EMBL" id="JTDW01000005">
    <property type="protein sequence ID" value="KJD35637.1"/>
    <property type="molecule type" value="Genomic_DNA"/>
</dbReference>
<dbReference type="PANTHER" id="PTHR43194">
    <property type="entry name" value="HYDROLASE ALPHA/BETA FOLD FAMILY"/>
    <property type="match status" value="1"/>
</dbReference>
<dbReference type="GO" id="GO:0006508">
    <property type="term" value="P:proteolysis"/>
    <property type="evidence" value="ECO:0007669"/>
    <property type="project" value="InterPro"/>
</dbReference>
<dbReference type="STRING" id="1435349.PW52_07770"/>
<feature type="domain" description="AB hydrolase-1" evidence="3">
    <location>
        <begin position="47"/>
        <end position="165"/>
    </location>
</feature>
<dbReference type="Gene3D" id="3.40.50.1820">
    <property type="entry name" value="alpha/beta hydrolase"/>
    <property type="match status" value="1"/>
</dbReference>
<dbReference type="AlphaFoldDB" id="A0A0D7WD16"/>
<keyword evidence="2" id="KW-0378">Hydrolase</keyword>
<dbReference type="InterPro" id="IPR002410">
    <property type="entry name" value="Peptidase_S33"/>
</dbReference>
<comment type="caution">
    <text evidence="4">The sequence shown here is derived from an EMBL/GenBank/DDBJ whole genome shotgun (WGS) entry which is preliminary data.</text>
</comment>
<protein>
    <recommendedName>
        <fullName evidence="3">AB hydrolase-1 domain-containing protein</fullName>
    </recommendedName>
</protein>
<evidence type="ECO:0000259" key="3">
    <source>
        <dbReference type="Pfam" id="PF00561"/>
    </source>
</evidence>
<dbReference type="GO" id="GO:0008233">
    <property type="term" value="F:peptidase activity"/>
    <property type="evidence" value="ECO:0007669"/>
    <property type="project" value="InterPro"/>
</dbReference>
<dbReference type="Pfam" id="PF00561">
    <property type="entry name" value="Abhydrolase_1"/>
    <property type="match status" value="1"/>
</dbReference>
<name>A0A0D7WD16_9FLAO</name>
<dbReference type="SUPFAM" id="SSF53474">
    <property type="entry name" value="alpha/beta-Hydrolases"/>
    <property type="match status" value="1"/>
</dbReference>
<dbReference type="InterPro" id="IPR000073">
    <property type="entry name" value="AB_hydrolase_1"/>
</dbReference>
<proteinExistence type="inferred from homology"/>